<feature type="region of interest" description="Disordered" evidence="1">
    <location>
        <begin position="58"/>
        <end position="102"/>
    </location>
</feature>
<name>A0A1J5RNL4_9ZZZZ</name>
<gene>
    <name evidence="2" type="ORF">GALL_284240</name>
</gene>
<evidence type="ECO:0000256" key="1">
    <source>
        <dbReference type="SAM" id="MobiDB-lite"/>
    </source>
</evidence>
<dbReference type="EMBL" id="MLJW01000319">
    <property type="protein sequence ID" value="OIQ89709.1"/>
    <property type="molecule type" value="Genomic_DNA"/>
</dbReference>
<evidence type="ECO:0000313" key="2">
    <source>
        <dbReference type="EMBL" id="OIQ89709.1"/>
    </source>
</evidence>
<protein>
    <submittedName>
        <fullName evidence="2">Uncharacterized protein</fullName>
    </submittedName>
</protein>
<organism evidence="2">
    <name type="scientific">mine drainage metagenome</name>
    <dbReference type="NCBI Taxonomy" id="410659"/>
    <lineage>
        <taxon>unclassified sequences</taxon>
        <taxon>metagenomes</taxon>
        <taxon>ecological metagenomes</taxon>
    </lineage>
</organism>
<accession>A0A1J5RNL4</accession>
<proteinExistence type="predicted"/>
<dbReference type="AlphaFoldDB" id="A0A1J5RNL4"/>
<reference evidence="2" key="1">
    <citation type="submission" date="2016-10" db="EMBL/GenBank/DDBJ databases">
        <title>Sequence of Gallionella enrichment culture.</title>
        <authorList>
            <person name="Poehlein A."/>
            <person name="Muehling M."/>
            <person name="Daniel R."/>
        </authorList>
    </citation>
    <scope>NUCLEOTIDE SEQUENCE</scope>
</reference>
<feature type="compositionally biased region" description="Basic and acidic residues" evidence="1">
    <location>
        <begin position="86"/>
        <end position="102"/>
    </location>
</feature>
<sequence length="102" mass="10934">MAQAQGRALGACLGRCRARLLGQQALLAVAQFLARDGEFLLLAARGDAHVVQQPQPLRRHVGQRGAGAARQFPGGEAKAAQIDLDGQGKIEREEQRQHHPAP</sequence>
<comment type="caution">
    <text evidence="2">The sequence shown here is derived from an EMBL/GenBank/DDBJ whole genome shotgun (WGS) entry which is preliminary data.</text>
</comment>